<sequence>MIEWLRGYFANLIAIQMKRPQPHKLTWFYVRHLLKGRDKFLTRNCIHLADIRPEHRVLSIGCKEGHGIRRICPIFENNTGKLFVIERSKTLAKHALLYCRLEVDTEQCILYTGHPQNLPFPDNFFDRVIHIDDYYFWEDQVRCLQEIFRCCKPGAKIVSTLDIDWLKMIERRGFMEYGHIDPLNHLWLAEDAGFTNLKFDYFAAHQNFFRRNKQFQAIFYEKPDKATLDARRLNFSDKDLDNLEHLLVQMFNSSYRMQILDKFYPKLTPTPRYELSDR</sequence>
<evidence type="ECO:0000256" key="1">
    <source>
        <dbReference type="ARBA" id="ARBA00022679"/>
    </source>
</evidence>
<keyword evidence="4" id="KW-1185">Reference proteome</keyword>
<accession>A0A915JW81</accession>
<dbReference type="InterPro" id="IPR050447">
    <property type="entry name" value="Erg6_SMT_methyltransf"/>
</dbReference>
<protein>
    <submittedName>
        <fullName evidence="5">Methyltransferase type 11 domain-containing protein</fullName>
    </submittedName>
</protein>
<reference evidence="5" key="1">
    <citation type="submission" date="2022-11" db="UniProtKB">
        <authorList>
            <consortium name="WormBaseParasite"/>
        </authorList>
    </citation>
    <scope>IDENTIFICATION</scope>
</reference>
<dbReference type="GO" id="GO:0005783">
    <property type="term" value="C:endoplasmic reticulum"/>
    <property type="evidence" value="ECO:0007669"/>
    <property type="project" value="TreeGrafter"/>
</dbReference>
<name>A0A915JW81_ROMCU</name>
<dbReference type="PANTHER" id="PTHR44068">
    <property type="entry name" value="ZGC:194242"/>
    <property type="match status" value="1"/>
</dbReference>
<dbReference type="GO" id="GO:0003838">
    <property type="term" value="F:sterol 24-C-methyltransferase activity"/>
    <property type="evidence" value="ECO:0007669"/>
    <property type="project" value="TreeGrafter"/>
</dbReference>
<organism evidence="4 5">
    <name type="scientific">Romanomermis culicivorax</name>
    <name type="common">Nematode worm</name>
    <dbReference type="NCBI Taxonomy" id="13658"/>
    <lineage>
        <taxon>Eukaryota</taxon>
        <taxon>Metazoa</taxon>
        <taxon>Ecdysozoa</taxon>
        <taxon>Nematoda</taxon>
        <taxon>Enoplea</taxon>
        <taxon>Dorylaimia</taxon>
        <taxon>Mermithida</taxon>
        <taxon>Mermithoidea</taxon>
        <taxon>Mermithidae</taxon>
        <taxon>Romanomermis</taxon>
    </lineage>
</organism>
<dbReference type="GO" id="GO:0016126">
    <property type="term" value="P:sterol biosynthetic process"/>
    <property type="evidence" value="ECO:0007669"/>
    <property type="project" value="TreeGrafter"/>
</dbReference>
<dbReference type="AlphaFoldDB" id="A0A915JW81"/>
<dbReference type="OMA" id="QTHYFWP"/>
<feature type="domain" description="Methyltransferase type 11" evidence="3">
    <location>
        <begin position="59"/>
        <end position="158"/>
    </location>
</feature>
<proteinExistence type="inferred from homology"/>
<evidence type="ECO:0000259" key="3">
    <source>
        <dbReference type="Pfam" id="PF08241"/>
    </source>
</evidence>
<keyword evidence="1" id="KW-0808">Transferase</keyword>
<comment type="similarity">
    <text evidence="2">Belongs to the class I-like SAM-binding methyltransferase superfamily. Erg6/SMT family.</text>
</comment>
<dbReference type="InterPro" id="IPR013216">
    <property type="entry name" value="Methyltransf_11"/>
</dbReference>
<dbReference type="SUPFAM" id="SSF53335">
    <property type="entry name" value="S-adenosyl-L-methionine-dependent methyltransferases"/>
    <property type="match status" value="1"/>
</dbReference>
<evidence type="ECO:0000256" key="2">
    <source>
        <dbReference type="ARBA" id="ARBA00038188"/>
    </source>
</evidence>
<dbReference type="Pfam" id="PF08241">
    <property type="entry name" value="Methyltransf_11"/>
    <property type="match status" value="1"/>
</dbReference>
<dbReference type="Gene3D" id="3.40.50.150">
    <property type="entry name" value="Vaccinia Virus protein VP39"/>
    <property type="match status" value="1"/>
</dbReference>
<dbReference type="PANTHER" id="PTHR44068:SF1">
    <property type="entry name" value="HYPOTHETICAL LOC100005854"/>
    <property type="match status" value="1"/>
</dbReference>
<dbReference type="Proteomes" id="UP000887565">
    <property type="component" value="Unplaced"/>
</dbReference>
<evidence type="ECO:0000313" key="5">
    <source>
        <dbReference type="WBParaSite" id="nRc.2.0.1.t30576-RA"/>
    </source>
</evidence>
<dbReference type="InterPro" id="IPR029063">
    <property type="entry name" value="SAM-dependent_MTases_sf"/>
</dbReference>
<dbReference type="WBParaSite" id="nRc.2.0.1.t30576-RA">
    <property type="protein sequence ID" value="nRc.2.0.1.t30576-RA"/>
    <property type="gene ID" value="nRc.2.0.1.g30576"/>
</dbReference>
<evidence type="ECO:0000313" key="4">
    <source>
        <dbReference type="Proteomes" id="UP000887565"/>
    </source>
</evidence>